<keyword evidence="6" id="KW-0067">ATP-binding</keyword>
<comment type="catalytic activity">
    <reaction evidence="8">
        <text>L-tyrosyl-[protein] + ATP = O-phospho-L-tyrosyl-[protein] + ADP + H(+)</text>
        <dbReference type="Rhea" id="RHEA:10596"/>
        <dbReference type="Rhea" id="RHEA-COMP:10136"/>
        <dbReference type="Rhea" id="RHEA-COMP:20101"/>
        <dbReference type="ChEBI" id="CHEBI:15378"/>
        <dbReference type="ChEBI" id="CHEBI:30616"/>
        <dbReference type="ChEBI" id="CHEBI:46858"/>
        <dbReference type="ChEBI" id="CHEBI:61978"/>
        <dbReference type="ChEBI" id="CHEBI:456216"/>
        <dbReference type="EC" id="2.7.10.2"/>
    </reaction>
</comment>
<dbReference type="GO" id="GO:0005524">
    <property type="term" value="F:ATP binding"/>
    <property type="evidence" value="ECO:0007669"/>
    <property type="project" value="UniProtKB-KW"/>
</dbReference>
<dbReference type="FunFam" id="3.40.50.300:FF:000527">
    <property type="entry name" value="Tyrosine-protein kinase etk"/>
    <property type="match status" value="1"/>
</dbReference>
<evidence type="ECO:0000256" key="7">
    <source>
        <dbReference type="ARBA" id="ARBA00023137"/>
    </source>
</evidence>
<protein>
    <recommendedName>
        <fullName evidence="2">non-specific protein-tyrosine kinase</fullName>
        <ecNumber evidence="2">2.7.10.2</ecNumber>
    </recommendedName>
</protein>
<accession>A0A7R8WXR8</accession>
<dbReference type="GO" id="GO:0042802">
    <property type="term" value="F:identical protein binding"/>
    <property type="evidence" value="ECO:0007669"/>
    <property type="project" value="UniProtKB-ARBA"/>
</dbReference>
<keyword evidence="7" id="KW-0829">Tyrosine-protein kinase</keyword>
<feature type="domain" description="AAA" evidence="9">
    <location>
        <begin position="102"/>
        <end position="227"/>
    </location>
</feature>
<organism evidence="10">
    <name type="scientific">Cyprideis torosa</name>
    <dbReference type="NCBI Taxonomy" id="163714"/>
    <lineage>
        <taxon>Eukaryota</taxon>
        <taxon>Metazoa</taxon>
        <taxon>Ecdysozoa</taxon>
        <taxon>Arthropoda</taxon>
        <taxon>Crustacea</taxon>
        <taxon>Oligostraca</taxon>
        <taxon>Ostracoda</taxon>
        <taxon>Podocopa</taxon>
        <taxon>Podocopida</taxon>
        <taxon>Cytherocopina</taxon>
        <taxon>Cytheroidea</taxon>
        <taxon>Cytherideidae</taxon>
        <taxon>Cyprideis</taxon>
    </lineage>
</organism>
<dbReference type="EC" id="2.7.10.2" evidence="2"/>
<reference evidence="10" key="1">
    <citation type="submission" date="2020-11" db="EMBL/GenBank/DDBJ databases">
        <authorList>
            <person name="Tran Van P."/>
        </authorList>
    </citation>
    <scope>NUCLEOTIDE SEQUENCE</scope>
</reference>
<dbReference type="GO" id="GO:0005886">
    <property type="term" value="C:plasma membrane"/>
    <property type="evidence" value="ECO:0007669"/>
    <property type="project" value="TreeGrafter"/>
</dbReference>
<dbReference type="Pfam" id="PF13614">
    <property type="entry name" value="AAA_31"/>
    <property type="match status" value="1"/>
</dbReference>
<evidence type="ECO:0000256" key="4">
    <source>
        <dbReference type="ARBA" id="ARBA00022741"/>
    </source>
</evidence>
<comment type="similarity">
    <text evidence="1">Belongs to the CpsD/CapB family.</text>
</comment>
<keyword evidence="5" id="KW-0418">Kinase</keyword>
<evidence type="ECO:0000256" key="1">
    <source>
        <dbReference type="ARBA" id="ARBA00007316"/>
    </source>
</evidence>
<dbReference type="CDD" id="cd05387">
    <property type="entry name" value="BY-kinase"/>
    <property type="match status" value="1"/>
</dbReference>
<evidence type="ECO:0000256" key="5">
    <source>
        <dbReference type="ARBA" id="ARBA00022777"/>
    </source>
</evidence>
<keyword evidence="3" id="KW-0808">Transferase</keyword>
<dbReference type="InterPro" id="IPR027417">
    <property type="entry name" value="P-loop_NTPase"/>
</dbReference>
<dbReference type="InterPro" id="IPR025669">
    <property type="entry name" value="AAA_dom"/>
</dbReference>
<evidence type="ECO:0000256" key="3">
    <source>
        <dbReference type="ARBA" id="ARBA00022679"/>
    </source>
</evidence>
<gene>
    <name evidence="10" type="ORF">CTOB1V02_LOCUS14116</name>
</gene>
<dbReference type="PANTHER" id="PTHR32309:SF13">
    <property type="entry name" value="FERRIC ENTEROBACTIN TRANSPORT PROTEIN FEPE"/>
    <property type="match status" value="1"/>
</dbReference>
<name>A0A7R8WXR8_9CRUS</name>
<keyword evidence="4" id="KW-0547">Nucleotide-binding</keyword>
<evidence type="ECO:0000256" key="6">
    <source>
        <dbReference type="ARBA" id="ARBA00022840"/>
    </source>
</evidence>
<dbReference type="PANTHER" id="PTHR32309">
    <property type="entry name" value="TYROSINE-PROTEIN KINASE"/>
    <property type="match status" value="1"/>
</dbReference>
<dbReference type="OrthoDB" id="5510294at2759"/>
<dbReference type="NCBIfam" id="TIGR01007">
    <property type="entry name" value="eps_fam"/>
    <property type="match status" value="1"/>
</dbReference>
<dbReference type="SUPFAM" id="SSF52540">
    <property type="entry name" value="P-loop containing nucleoside triphosphate hydrolases"/>
    <property type="match status" value="1"/>
</dbReference>
<dbReference type="InterPro" id="IPR005702">
    <property type="entry name" value="Wzc-like_C"/>
</dbReference>
<dbReference type="GO" id="GO:0004715">
    <property type="term" value="F:non-membrane spanning protein tyrosine kinase activity"/>
    <property type="evidence" value="ECO:0007669"/>
    <property type="project" value="UniProtKB-EC"/>
</dbReference>
<evidence type="ECO:0000256" key="2">
    <source>
        <dbReference type="ARBA" id="ARBA00011903"/>
    </source>
</evidence>
<proteinExistence type="inferred from homology"/>
<dbReference type="EMBL" id="OB678004">
    <property type="protein sequence ID" value="CAD7236301.1"/>
    <property type="molecule type" value="Genomic_DNA"/>
</dbReference>
<dbReference type="Gene3D" id="3.40.50.300">
    <property type="entry name" value="P-loop containing nucleotide triphosphate hydrolases"/>
    <property type="match status" value="1"/>
</dbReference>
<evidence type="ECO:0000256" key="8">
    <source>
        <dbReference type="ARBA" id="ARBA00051245"/>
    </source>
</evidence>
<evidence type="ECO:0000313" key="10">
    <source>
        <dbReference type="EMBL" id="CAD7236301.1"/>
    </source>
</evidence>
<dbReference type="InterPro" id="IPR050445">
    <property type="entry name" value="Bact_polysacc_biosynth/exp"/>
</dbReference>
<dbReference type="AlphaFoldDB" id="A0A7R8WXR8"/>
<sequence length="279" mass="30717">MFGIGLAFLLAHLDNTVNNGEEVERITGYPCLGMVPLYKDNKQVKGELAKDNIEFKLEFITQQHRNSDVAEAIRSIRANLMFASVKGLPKTILFTSTVPQEGKSTLAINMAAAVAESGQRTLLIDCDLRKPRVHSVFGFPSSPGLSDALISQNLAMYPSSIKDLDILTAGTRPLNPTELLGSKEFKQLLNQFEESYDHIIIDGAPLLGLADSIMLSTQVDGVVYVVKGGETNKEWVKNGVKRLKTVNAPVLGIVLNQVEVKGKDYGYYQEYYKQYGVDS</sequence>
<evidence type="ECO:0000259" key="9">
    <source>
        <dbReference type="Pfam" id="PF13614"/>
    </source>
</evidence>